<reference evidence="7 8" key="1">
    <citation type="submission" date="2024-04" db="EMBL/GenBank/DDBJ databases">
        <title>Genome assembly C_amara_ONT_v2.</title>
        <authorList>
            <person name="Yant L."/>
            <person name="Moore C."/>
            <person name="Slenker M."/>
        </authorList>
    </citation>
    <scope>NUCLEOTIDE SEQUENCE [LARGE SCALE GENOMIC DNA]</scope>
    <source>
        <tissue evidence="7">Leaf</tissue>
    </source>
</reference>
<dbReference type="InterPro" id="IPR010666">
    <property type="entry name" value="Znf_GRF"/>
</dbReference>
<keyword evidence="3" id="KW-0862">Zinc</keyword>
<keyword evidence="2 4" id="KW-0863">Zinc-finger</keyword>
<accession>A0ABD1C057</accession>
<evidence type="ECO:0000256" key="4">
    <source>
        <dbReference type="PROSITE-ProRule" id="PRU01343"/>
    </source>
</evidence>
<feature type="domain" description="GRF-type" evidence="6">
    <location>
        <begin position="19"/>
        <end position="58"/>
    </location>
</feature>
<keyword evidence="8" id="KW-1185">Reference proteome</keyword>
<evidence type="ECO:0000313" key="7">
    <source>
        <dbReference type="EMBL" id="KAL1222699.1"/>
    </source>
</evidence>
<dbReference type="AlphaFoldDB" id="A0ABD1C057"/>
<proteinExistence type="predicted"/>
<dbReference type="Proteomes" id="UP001558713">
    <property type="component" value="Unassembled WGS sequence"/>
</dbReference>
<keyword evidence="5" id="KW-0812">Transmembrane</keyword>
<dbReference type="PROSITE" id="PS51999">
    <property type="entry name" value="ZF_GRF"/>
    <property type="match status" value="1"/>
</dbReference>
<evidence type="ECO:0000256" key="5">
    <source>
        <dbReference type="SAM" id="Phobius"/>
    </source>
</evidence>
<organism evidence="7 8">
    <name type="scientific">Cardamine amara subsp. amara</name>
    <dbReference type="NCBI Taxonomy" id="228776"/>
    <lineage>
        <taxon>Eukaryota</taxon>
        <taxon>Viridiplantae</taxon>
        <taxon>Streptophyta</taxon>
        <taxon>Embryophyta</taxon>
        <taxon>Tracheophyta</taxon>
        <taxon>Spermatophyta</taxon>
        <taxon>Magnoliopsida</taxon>
        <taxon>eudicotyledons</taxon>
        <taxon>Gunneridae</taxon>
        <taxon>Pentapetalae</taxon>
        <taxon>rosids</taxon>
        <taxon>malvids</taxon>
        <taxon>Brassicales</taxon>
        <taxon>Brassicaceae</taxon>
        <taxon>Cardamineae</taxon>
        <taxon>Cardamine</taxon>
    </lineage>
</organism>
<evidence type="ECO:0000256" key="1">
    <source>
        <dbReference type="ARBA" id="ARBA00022723"/>
    </source>
</evidence>
<gene>
    <name evidence="7" type="ORF">V5N11_004450</name>
</gene>
<evidence type="ECO:0000256" key="3">
    <source>
        <dbReference type="ARBA" id="ARBA00022833"/>
    </source>
</evidence>
<dbReference type="Pfam" id="PF06839">
    <property type="entry name" value="Zn_ribbon_GRF"/>
    <property type="match status" value="1"/>
</dbReference>
<comment type="caution">
    <text evidence="7">The sequence shown here is derived from an EMBL/GenBank/DDBJ whole genome shotgun (WGS) entry which is preliminary data.</text>
</comment>
<name>A0ABD1C057_CARAN</name>
<feature type="transmembrane region" description="Helical" evidence="5">
    <location>
        <begin position="117"/>
        <end position="138"/>
    </location>
</feature>
<sequence>MSCSSETSCGGGRGIPSKCVCGLPTIIFTSKTQDNPGRPFFRCASKRDDHFFKWVEDAVLEEVEELKDVSLKIKSEADEFKEMLLKTKSEVEEFKTVIGDVMEAQMWSKKEIWKLKIMIKVFFSWAFFMSICVVFLMFRKANAKKLVLGY</sequence>
<protein>
    <recommendedName>
        <fullName evidence="6">GRF-type domain-containing protein</fullName>
    </recommendedName>
</protein>
<evidence type="ECO:0000259" key="6">
    <source>
        <dbReference type="PROSITE" id="PS51999"/>
    </source>
</evidence>
<evidence type="ECO:0000313" key="8">
    <source>
        <dbReference type="Proteomes" id="UP001558713"/>
    </source>
</evidence>
<keyword evidence="5" id="KW-0472">Membrane</keyword>
<dbReference type="PANTHER" id="PTHR33248">
    <property type="entry name" value="ZINC ION-BINDING PROTEIN"/>
    <property type="match status" value="1"/>
</dbReference>
<dbReference type="EMBL" id="JBANAX010000092">
    <property type="protein sequence ID" value="KAL1222699.1"/>
    <property type="molecule type" value="Genomic_DNA"/>
</dbReference>
<keyword evidence="1" id="KW-0479">Metal-binding</keyword>
<evidence type="ECO:0000256" key="2">
    <source>
        <dbReference type="ARBA" id="ARBA00022771"/>
    </source>
</evidence>
<dbReference type="GO" id="GO:0008270">
    <property type="term" value="F:zinc ion binding"/>
    <property type="evidence" value="ECO:0007669"/>
    <property type="project" value="UniProtKB-KW"/>
</dbReference>
<keyword evidence="5" id="KW-1133">Transmembrane helix</keyword>